<comment type="similarity">
    <text evidence="6">Belongs to the methyltransferase superfamily. METTL16/RlmF family.</text>
</comment>
<dbReference type="GO" id="GO:0052907">
    <property type="term" value="F:23S rRNA (adenine(1618)-N(6))-methyltransferase activity"/>
    <property type="evidence" value="ECO:0007669"/>
    <property type="project" value="UniProtKB-EC"/>
</dbReference>
<comment type="subcellular location">
    <subcellularLocation>
        <location evidence="6">Cytoplasm</location>
    </subcellularLocation>
</comment>
<proteinExistence type="inferred from homology"/>
<evidence type="ECO:0000256" key="4">
    <source>
        <dbReference type="ARBA" id="ARBA00022679"/>
    </source>
</evidence>
<accession>A0ABW5JN62</accession>
<dbReference type="InterPro" id="IPR016909">
    <property type="entry name" value="rRNA_lsu_MeTfrase_F"/>
</dbReference>
<dbReference type="Pfam" id="PF05971">
    <property type="entry name" value="Methyltransf_10"/>
    <property type="match status" value="1"/>
</dbReference>
<dbReference type="Gene3D" id="3.40.50.150">
    <property type="entry name" value="Vaccinia Virus protein VP39"/>
    <property type="match status" value="1"/>
</dbReference>
<keyword evidence="8" id="KW-1185">Reference proteome</keyword>
<dbReference type="NCBIfam" id="NF008725">
    <property type="entry name" value="PRK11727.1"/>
    <property type="match status" value="1"/>
</dbReference>
<name>A0ABW5JN62_9FLAO</name>
<keyword evidence="5 6" id="KW-0949">S-adenosyl-L-methionine</keyword>
<keyword evidence="3 6" id="KW-0489">Methyltransferase</keyword>
<reference evidence="8" key="1">
    <citation type="journal article" date="2019" name="Int. J. Syst. Evol. Microbiol.">
        <title>The Global Catalogue of Microorganisms (GCM) 10K type strain sequencing project: providing services to taxonomists for standard genome sequencing and annotation.</title>
        <authorList>
            <consortium name="The Broad Institute Genomics Platform"/>
            <consortium name="The Broad Institute Genome Sequencing Center for Infectious Disease"/>
            <person name="Wu L."/>
            <person name="Ma J."/>
        </authorList>
    </citation>
    <scope>NUCLEOTIDE SEQUENCE [LARGE SCALE GENOMIC DNA]</scope>
    <source>
        <strain evidence="8">KCTC 42903</strain>
    </source>
</reference>
<comment type="function">
    <text evidence="6">Specifically methylates the adenine in position 1618 of 23S rRNA.</text>
</comment>
<sequence length="299" mass="33661">MIQINTIIKTNFNLHPKNKHKSGYDFDALCESYSTLKAFVFVNTYETKTIDFANPKAVKALNTALLKHHYNINFWEFPDVNLCPPIPGRADYINYLADLLKASNINEKISVLDIGTGATCIYPILGVAEYNWNFVASDIDKVSLQNAQKIIDKNKLNSAIALRHQKDSSKILNGILNEVDKFSVSICNPPFYKSEVDALEATTRKLKGLNKATDKVVRNFAGTHNELWYKGGEKAFIHNYLFESALFKNQCIWFTTLVSKKELVKGVFASLKKLGATQVKTINMGQGHKISQIVAWTFA</sequence>
<dbReference type="PANTHER" id="PTHR13393">
    <property type="entry name" value="SAM-DEPENDENT METHYLTRANSFERASE"/>
    <property type="match status" value="1"/>
</dbReference>
<dbReference type="PIRSF" id="PIRSF029038">
    <property type="entry name" value="Mtase_YbiN_prd"/>
    <property type="match status" value="1"/>
</dbReference>
<gene>
    <name evidence="6 7" type="primary">rlmF</name>
    <name evidence="7" type="ORF">ACFSQS_02250</name>
</gene>
<organism evidence="7 8">
    <name type="scientific">Gelatiniphilus marinus</name>
    <dbReference type="NCBI Taxonomy" id="1759464"/>
    <lineage>
        <taxon>Bacteria</taxon>
        <taxon>Pseudomonadati</taxon>
        <taxon>Bacteroidota</taxon>
        <taxon>Flavobacteriia</taxon>
        <taxon>Flavobacteriales</taxon>
        <taxon>Flavobacteriaceae</taxon>
        <taxon>Gelatiniphilus</taxon>
    </lineage>
</organism>
<protein>
    <recommendedName>
        <fullName evidence="6">Ribosomal RNA large subunit methyltransferase F</fullName>
        <ecNumber evidence="6">2.1.1.181</ecNumber>
    </recommendedName>
    <alternativeName>
        <fullName evidence="6">23S rRNA mA1618 methyltransferase</fullName>
    </alternativeName>
    <alternativeName>
        <fullName evidence="6">rRNA adenine N-6-methyltransferase</fullName>
    </alternativeName>
</protein>
<comment type="catalytic activity">
    <reaction evidence="6">
        <text>adenosine(1618) in 23S rRNA + S-adenosyl-L-methionine = N(6)-methyladenosine(1618) in 23S rRNA + S-adenosyl-L-homocysteine + H(+)</text>
        <dbReference type="Rhea" id="RHEA:16497"/>
        <dbReference type="Rhea" id="RHEA-COMP:10229"/>
        <dbReference type="Rhea" id="RHEA-COMP:10231"/>
        <dbReference type="ChEBI" id="CHEBI:15378"/>
        <dbReference type="ChEBI" id="CHEBI:57856"/>
        <dbReference type="ChEBI" id="CHEBI:59789"/>
        <dbReference type="ChEBI" id="CHEBI:74411"/>
        <dbReference type="ChEBI" id="CHEBI:74449"/>
        <dbReference type="EC" id="2.1.1.181"/>
    </reaction>
</comment>
<evidence type="ECO:0000256" key="1">
    <source>
        <dbReference type="ARBA" id="ARBA00022490"/>
    </source>
</evidence>
<dbReference type="RefSeq" id="WP_388013427.1">
    <property type="nucleotide sequence ID" value="NZ_JBHUDT010000001.1"/>
</dbReference>
<evidence type="ECO:0000313" key="8">
    <source>
        <dbReference type="Proteomes" id="UP001597441"/>
    </source>
</evidence>
<evidence type="ECO:0000256" key="6">
    <source>
        <dbReference type="HAMAP-Rule" id="MF_01848"/>
    </source>
</evidence>
<evidence type="ECO:0000313" key="7">
    <source>
        <dbReference type="EMBL" id="MFD2533910.1"/>
    </source>
</evidence>
<dbReference type="EMBL" id="JBHULK010000001">
    <property type="protein sequence ID" value="MFD2533910.1"/>
    <property type="molecule type" value="Genomic_DNA"/>
</dbReference>
<evidence type="ECO:0000256" key="5">
    <source>
        <dbReference type="ARBA" id="ARBA00022691"/>
    </source>
</evidence>
<dbReference type="HAMAP" id="MF_01848">
    <property type="entry name" value="23SrRNA_methyltr_F"/>
    <property type="match status" value="1"/>
</dbReference>
<keyword evidence="1 6" id="KW-0963">Cytoplasm</keyword>
<dbReference type="PANTHER" id="PTHR13393:SF0">
    <property type="entry name" value="RNA N6-ADENOSINE-METHYLTRANSFERASE METTL16"/>
    <property type="match status" value="1"/>
</dbReference>
<keyword evidence="4 6" id="KW-0808">Transferase</keyword>
<dbReference type="SUPFAM" id="SSF53335">
    <property type="entry name" value="S-adenosyl-L-methionine-dependent methyltransferases"/>
    <property type="match status" value="1"/>
</dbReference>
<evidence type="ECO:0000256" key="2">
    <source>
        <dbReference type="ARBA" id="ARBA00022552"/>
    </source>
</evidence>
<dbReference type="Proteomes" id="UP001597441">
    <property type="component" value="Unassembled WGS sequence"/>
</dbReference>
<dbReference type="EC" id="2.1.1.181" evidence="6"/>
<dbReference type="InterPro" id="IPR029063">
    <property type="entry name" value="SAM-dependent_MTases_sf"/>
</dbReference>
<comment type="caution">
    <text evidence="7">The sequence shown here is derived from an EMBL/GenBank/DDBJ whole genome shotgun (WGS) entry which is preliminary data.</text>
</comment>
<keyword evidence="2 6" id="KW-0698">rRNA processing</keyword>
<dbReference type="InterPro" id="IPR010286">
    <property type="entry name" value="METTL16/RlmF"/>
</dbReference>
<evidence type="ECO:0000256" key="3">
    <source>
        <dbReference type="ARBA" id="ARBA00022603"/>
    </source>
</evidence>